<evidence type="ECO:0000256" key="6">
    <source>
        <dbReference type="ARBA" id="ARBA00022857"/>
    </source>
</evidence>
<dbReference type="PANTHER" id="PTHR21708">
    <property type="entry name" value="PROBABLE 2-DEHYDROPANTOATE 2-REDUCTASE"/>
    <property type="match status" value="1"/>
</dbReference>
<dbReference type="InterPro" id="IPR036291">
    <property type="entry name" value="NAD(P)-bd_dom_sf"/>
</dbReference>
<name>A0A5B9VTW9_9BACT</name>
<feature type="domain" description="Ketopantoate reductase C-terminal" evidence="12">
    <location>
        <begin position="180"/>
        <end position="282"/>
    </location>
</feature>
<dbReference type="GO" id="GO:0015940">
    <property type="term" value="P:pantothenate biosynthetic process"/>
    <property type="evidence" value="ECO:0007669"/>
    <property type="project" value="UniProtKB-UniPathway"/>
</dbReference>
<evidence type="ECO:0000256" key="4">
    <source>
        <dbReference type="ARBA" id="ARBA00013014"/>
    </source>
</evidence>
<evidence type="ECO:0000313" key="14">
    <source>
        <dbReference type="Proteomes" id="UP000324233"/>
    </source>
</evidence>
<dbReference type="EMBL" id="CP042997">
    <property type="protein sequence ID" value="QEH31986.1"/>
    <property type="molecule type" value="Genomic_DNA"/>
</dbReference>
<protein>
    <recommendedName>
        <fullName evidence="5 10">2-dehydropantoate 2-reductase</fullName>
        <ecNumber evidence="4 10">1.1.1.169</ecNumber>
    </recommendedName>
    <alternativeName>
        <fullName evidence="8 10">Ketopantoate reductase</fullName>
    </alternativeName>
</protein>
<dbReference type="Gene3D" id="3.40.50.720">
    <property type="entry name" value="NAD(P)-binding Rossmann-like Domain"/>
    <property type="match status" value="1"/>
</dbReference>
<dbReference type="NCBIfam" id="NF005094">
    <property type="entry name" value="PRK06522.2-5"/>
    <property type="match status" value="1"/>
</dbReference>
<gene>
    <name evidence="13" type="primary">panE</name>
    <name evidence="13" type="ORF">OJF2_04530</name>
</gene>
<evidence type="ECO:0000313" key="13">
    <source>
        <dbReference type="EMBL" id="QEH31986.1"/>
    </source>
</evidence>
<dbReference type="FunFam" id="3.40.50.720:FF:000307">
    <property type="entry name" value="2-dehydropantoate 2-reductase"/>
    <property type="match status" value="1"/>
</dbReference>
<comment type="similarity">
    <text evidence="3 10">Belongs to the ketopantoate reductase family.</text>
</comment>
<evidence type="ECO:0000256" key="1">
    <source>
        <dbReference type="ARBA" id="ARBA00002919"/>
    </source>
</evidence>
<evidence type="ECO:0000256" key="8">
    <source>
        <dbReference type="ARBA" id="ARBA00032024"/>
    </source>
</evidence>
<dbReference type="AlphaFoldDB" id="A0A5B9VTW9"/>
<dbReference type="InterPro" id="IPR013332">
    <property type="entry name" value="KPR_N"/>
</dbReference>
<keyword evidence="14" id="KW-1185">Reference proteome</keyword>
<evidence type="ECO:0000256" key="10">
    <source>
        <dbReference type="RuleBase" id="RU362068"/>
    </source>
</evidence>
<evidence type="ECO:0000256" key="3">
    <source>
        <dbReference type="ARBA" id="ARBA00007870"/>
    </source>
</evidence>
<comment type="pathway">
    <text evidence="2 10">Cofactor biosynthesis; (R)-pantothenate biosynthesis; (R)-pantoate from 3-methyl-2-oxobutanoate: step 2/2.</text>
</comment>
<dbReference type="InterPro" id="IPR013328">
    <property type="entry name" value="6PGD_dom2"/>
</dbReference>
<dbReference type="Pfam" id="PF02558">
    <property type="entry name" value="ApbA"/>
    <property type="match status" value="1"/>
</dbReference>
<sequence length="316" mass="32852">MRILVVGAGATGGYFGGRLLEAGRDVTFLVRPARAERLAATGLVIRSVHGDAALPSPPTVLAEDLGGRGPFDAVLLSCKAYDLDAAIEAFAPAVGARTVVLPMLNGMRHLDALDARFGVERVLGGACFISAALDDEGRILHRNDVHGLVYGARADGQRASVGAISAAMEGVRFNARASDDVLLDMWEKWAFLAALAGATCLMRASIGDIAAAGGPDLPLALLDECVAIAASAGRPPREKYLAWARGILTAQGSPMTASMLGDVERGAPTEADHILGDLLRRAPGGPGAGASSPLRTAYLALKAYEARRLRERPGSH</sequence>
<dbReference type="InterPro" id="IPR003710">
    <property type="entry name" value="ApbA"/>
</dbReference>
<dbReference type="InterPro" id="IPR013752">
    <property type="entry name" value="KPA_reductase"/>
</dbReference>
<dbReference type="GO" id="GO:0008677">
    <property type="term" value="F:2-dehydropantoate 2-reductase activity"/>
    <property type="evidence" value="ECO:0007669"/>
    <property type="project" value="UniProtKB-EC"/>
</dbReference>
<evidence type="ECO:0000259" key="12">
    <source>
        <dbReference type="Pfam" id="PF08546"/>
    </source>
</evidence>
<evidence type="ECO:0000256" key="9">
    <source>
        <dbReference type="ARBA" id="ARBA00048793"/>
    </source>
</evidence>
<dbReference type="PANTHER" id="PTHR21708:SF26">
    <property type="entry name" value="2-DEHYDROPANTOATE 2-REDUCTASE"/>
    <property type="match status" value="1"/>
</dbReference>
<dbReference type="Proteomes" id="UP000324233">
    <property type="component" value="Chromosome"/>
</dbReference>
<keyword evidence="7 10" id="KW-0560">Oxidoreductase</keyword>
<evidence type="ECO:0000256" key="2">
    <source>
        <dbReference type="ARBA" id="ARBA00004994"/>
    </source>
</evidence>
<dbReference type="SUPFAM" id="SSF51735">
    <property type="entry name" value="NAD(P)-binding Rossmann-fold domains"/>
    <property type="match status" value="1"/>
</dbReference>
<evidence type="ECO:0000256" key="5">
    <source>
        <dbReference type="ARBA" id="ARBA00019465"/>
    </source>
</evidence>
<reference evidence="13 14" key="1">
    <citation type="submission" date="2019-08" db="EMBL/GenBank/DDBJ databases">
        <title>Deep-cultivation of Planctomycetes and their phenomic and genomic characterization uncovers novel biology.</title>
        <authorList>
            <person name="Wiegand S."/>
            <person name="Jogler M."/>
            <person name="Boedeker C."/>
            <person name="Pinto D."/>
            <person name="Vollmers J."/>
            <person name="Rivas-Marin E."/>
            <person name="Kohn T."/>
            <person name="Peeters S.H."/>
            <person name="Heuer A."/>
            <person name="Rast P."/>
            <person name="Oberbeckmann S."/>
            <person name="Bunk B."/>
            <person name="Jeske O."/>
            <person name="Meyerdierks A."/>
            <person name="Storesund J.E."/>
            <person name="Kallscheuer N."/>
            <person name="Luecker S."/>
            <person name="Lage O.M."/>
            <person name="Pohl T."/>
            <person name="Merkel B.J."/>
            <person name="Hornburger P."/>
            <person name="Mueller R.-W."/>
            <person name="Bruemmer F."/>
            <person name="Labrenz M."/>
            <person name="Spormann A.M."/>
            <person name="Op den Camp H."/>
            <person name="Overmann J."/>
            <person name="Amann R."/>
            <person name="Jetten M.S.M."/>
            <person name="Mascher T."/>
            <person name="Medema M.H."/>
            <person name="Devos D.P."/>
            <person name="Kaster A.-K."/>
            <person name="Ovreas L."/>
            <person name="Rohde M."/>
            <person name="Galperin M.Y."/>
            <person name="Jogler C."/>
        </authorList>
    </citation>
    <scope>NUCLEOTIDE SEQUENCE [LARGE SCALE GENOMIC DNA]</scope>
    <source>
        <strain evidence="13 14">OJF2</strain>
    </source>
</reference>
<evidence type="ECO:0000259" key="11">
    <source>
        <dbReference type="Pfam" id="PF02558"/>
    </source>
</evidence>
<accession>A0A5B9VTW9</accession>
<dbReference type="Pfam" id="PF08546">
    <property type="entry name" value="ApbA_C"/>
    <property type="match status" value="1"/>
</dbReference>
<evidence type="ECO:0000256" key="7">
    <source>
        <dbReference type="ARBA" id="ARBA00023002"/>
    </source>
</evidence>
<comment type="function">
    <text evidence="1 10">Catalyzes the NADPH-dependent reduction of ketopantoate into pantoic acid.</text>
</comment>
<dbReference type="RefSeq" id="WP_148590837.1">
    <property type="nucleotide sequence ID" value="NZ_CP042997.1"/>
</dbReference>
<keyword evidence="6 10" id="KW-0521">NADP</keyword>
<proteinExistence type="inferred from homology"/>
<dbReference type="EC" id="1.1.1.169" evidence="4 10"/>
<keyword evidence="10" id="KW-0566">Pantothenate biosynthesis</keyword>
<dbReference type="OrthoDB" id="9800163at2"/>
<dbReference type="SUPFAM" id="SSF48179">
    <property type="entry name" value="6-phosphogluconate dehydrogenase C-terminal domain-like"/>
    <property type="match status" value="1"/>
</dbReference>
<dbReference type="GO" id="GO:0005737">
    <property type="term" value="C:cytoplasm"/>
    <property type="evidence" value="ECO:0007669"/>
    <property type="project" value="TreeGrafter"/>
</dbReference>
<dbReference type="Gene3D" id="1.10.1040.10">
    <property type="entry name" value="N-(1-d-carboxylethyl)-l-norvaline Dehydrogenase, domain 2"/>
    <property type="match status" value="1"/>
</dbReference>
<dbReference type="InterPro" id="IPR008927">
    <property type="entry name" value="6-PGluconate_DH-like_C_sf"/>
</dbReference>
<feature type="domain" description="Ketopantoate reductase N-terminal" evidence="11">
    <location>
        <begin position="3"/>
        <end position="146"/>
    </location>
</feature>
<comment type="catalytic activity">
    <reaction evidence="9 10">
        <text>(R)-pantoate + NADP(+) = 2-dehydropantoate + NADPH + H(+)</text>
        <dbReference type="Rhea" id="RHEA:16233"/>
        <dbReference type="ChEBI" id="CHEBI:11561"/>
        <dbReference type="ChEBI" id="CHEBI:15378"/>
        <dbReference type="ChEBI" id="CHEBI:15980"/>
        <dbReference type="ChEBI" id="CHEBI:57783"/>
        <dbReference type="ChEBI" id="CHEBI:58349"/>
        <dbReference type="EC" id="1.1.1.169"/>
    </reaction>
</comment>
<dbReference type="InterPro" id="IPR051402">
    <property type="entry name" value="KPR-Related"/>
</dbReference>
<organism evidence="13 14">
    <name type="scientific">Aquisphaera giovannonii</name>
    <dbReference type="NCBI Taxonomy" id="406548"/>
    <lineage>
        <taxon>Bacteria</taxon>
        <taxon>Pseudomonadati</taxon>
        <taxon>Planctomycetota</taxon>
        <taxon>Planctomycetia</taxon>
        <taxon>Isosphaerales</taxon>
        <taxon>Isosphaeraceae</taxon>
        <taxon>Aquisphaera</taxon>
    </lineage>
</organism>
<dbReference type="NCBIfam" id="TIGR00745">
    <property type="entry name" value="apbA_panE"/>
    <property type="match status" value="1"/>
</dbReference>
<dbReference type="UniPathway" id="UPA00028">
    <property type="reaction ID" value="UER00004"/>
</dbReference>
<dbReference type="KEGG" id="agv:OJF2_04530"/>